<name>A0AAD4BD32_BOLED</name>
<accession>A0AAD4BD32</accession>
<protein>
    <recommendedName>
        <fullName evidence="1">DUF6830 domain-containing protein</fullName>
    </recommendedName>
</protein>
<evidence type="ECO:0000259" key="1">
    <source>
        <dbReference type="Pfam" id="PF20722"/>
    </source>
</evidence>
<gene>
    <name evidence="2" type="ORF">L210DRAFT_865548</name>
</gene>
<reference evidence="2" key="2">
    <citation type="journal article" date="2020" name="Nat. Commun.">
        <title>Large-scale genome sequencing of mycorrhizal fungi provides insights into the early evolution of symbiotic traits.</title>
        <authorList>
            <person name="Miyauchi S."/>
            <person name="Kiss E."/>
            <person name="Kuo A."/>
            <person name="Drula E."/>
            <person name="Kohler A."/>
            <person name="Sanchez-Garcia M."/>
            <person name="Morin E."/>
            <person name="Andreopoulos B."/>
            <person name="Barry K.W."/>
            <person name="Bonito G."/>
            <person name="Buee M."/>
            <person name="Carver A."/>
            <person name="Chen C."/>
            <person name="Cichocki N."/>
            <person name="Clum A."/>
            <person name="Culley D."/>
            <person name="Crous P.W."/>
            <person name="Fauchery L."/>
            <person name="Girlanda M."/>
            <person name="Hayes R.D."/>
            <person name="Keri Z."/>
            <person name="LaButti K."/>
            <person name="Lipzen A."/>
            <person name="Lombard V."/>
            <person name="Magnuson J."/>
            <person name="Maillard F."/>
            <person name="Murat C."/>
            <person name="Nolan M."/>
            <person name="Ohm R.A."/>
            <person name="Pangilinan J."/>
            <person name="Pereira M.F."/>
            <person name="Perotto S."/>
            <person name="Peter M."/>
            <person name="Pfister S."/>
            <person name="Riley R."/>
            <person name="Sitrit Y."/>
            <person name="Stielow J.B."/>
            <person name="Szollosi G."/>
            <person name="Zifcakova L."/>
            <person name="Stursova M."/>
            <person name="Spatafora J.W."/>
            <person name="Tedersoo L."/>
            <person name="Vaario L.M."/>
            <person name="Yamada A."/>
            <person name="Yan M."/>
            <person name="Wang P."/>
            <person name="Xu J."/>
            <person name="Bruns T."/>
            <person name="Baldrian P."/>
            <person name="Vilgalys R."/>
            <person name="Dunand C."/>
            <person name="Henrissat B."/>
            <person name="Grigoriev I.V."/>
            <person name="Hibbett D."/>
            <person name="Nagy L.G."/>
            <person name="Martin F.M."/>
        </authorList>
    </citation>
    <scope>NUCLEOTIDE SEQUENCE</scope>
    <source>
        <strain evidence="2">BED1</strain>
    </source>
</reference>
<sequence>MDFFAVATKLLTTTKFVPRPLHTFNIGSTAFCINYDASLHCVAIDDIATMFGLPDLCAALGDYVRYEGEFSQNFHKFGSRRSAEDVQLPFRDLQIWYKVYLQQKCYHDPSVVAPTFTIHACHPNRSSKGQYDFAIMNTDQEFVWPSSSLQGHSVVNVCLIMCLASPKNQVGPYSHRFLVYAQRFDIVPQGNSGVECTTGLHVLKRATQHVSGMTSTLGDIFPLDQLRSYMHVVPRFGRVADNRLTSSNFVEYPESFFLNKYIDKDFFYAIS</sequence>
<dbReference type="InterPro" id="IPR049233">
    <property type="entry name" value="DUF6830"/>
</dbReference>
<dbReference type="Pfam" id="PF20722">
    <property type="entry name" value="DUF6830"/>
    <property type="match status" value="1"/>
</dbReference>
<dbReference type="EMBL" id="WHUW01000137">
    <property type="protein sequence ID" value="KAF8421732.1"/>
    <property type="molecule type" value="Genomic_DNA"/>
</dbReference>
<evidence type="ECO:0000313" key="3">
    <source>
        <dbReference type="Proteomes" id="UP001194468"/>
    </source>
</evidence>
<dbReference type="Proteomes" id="UP001194468">
    <property type="component" value="Unassembled WGS sequence"/>
</dbReference>
<proteinExistence type="predicted"/>
<evidence type="ECO:0000313" key="2">
    <source>
        <dbReference type="EMBL" id="KAF8421732.1"/>
    </source>
</evidence>
<feature type="domain" description="DUF6830" evidence="1">
    <location>
        <begin position="2"/>
        <end position="155"/>
    </location>
</feature>
<dbReference type="AlphaFoldDB" id="A0AAD4BD32"/>
<keyword evidence="3" id="KW-1185">Reference proteome</keyword>
<reference evidence="2" key="1">
    <citation type="submission" date="2019-10" db="EMBL/GenBank/DDBJ databases">
        <authorList>
            <consortium name="DOE Joint Genome Institute"/>
            <person name="Kuo A."/>
            <person name="Miyauchi S."/>
            <person name="Kiss E."/>
            <person name="Drula E."/>
            <person name="Kohler A."/>
            <person name="Sanchez-Garcia M."/>
            <person name="Andreopoulos B."/>
            <person name="Barry K.W."/>
            <person name="Bonito G."/>
            <person name="Buee M."/>
            <person name="Carver A."/>
            <person name="Chen C."/>
            <person name="Cichocki N."/>
            <person name="Clum A."/>
            <person name="Culley D."/>
            <person name="Crous P.W."/>
            <person name="Fauchery L."/>
            <person name="Girlanda M."/>
            <person name="Hayes R."/>
            <person name="Keri Z."/>
            <person name="LaButti K."/>
            <person name="Lipzen A."/>
            <person name="Lombard V."/>
            <person name="Magnuson J."/>
            <person name="Maillard F."/>
            <person name="Morin E."/>
            <person name="Murat C."/>
            <person name="Nolan M."/>
            <person name="Ohm R."/>
            <person name="Pangilinan J."/>
            <person name="Pereira M."/>
            <person name="Perotto S."/>
            <person name="Peter M."/>
            <person name="Riley R."/>
            <person name="Sitrit Y."/>
            <person name="Stielow B."/>
            <person name="Szollosi G."/>
            <person name="Zifcakova L."/>
            <person name="Stursova M."/>
            <person name="Spatafora J.W."/>
            <person name="Tedersoo L."/>
            <person name="Vaario L.-M."/>
            <person name="Yamada A."/>
            <person name="Yan M."/>
            <person name="Wang P."/>
            <person name="Xu J."/>
            <person name="Bruns T."/>
            <person name="Baldrian P."/>
            <person name="Vilgalys R."/>
            <person name="Henrissat B."/>
            <person name="Grigoriev I.V."/>
            <person name="Hibbett D."/>
            <person name="Nagy L.G."/>
            <person name="Martin F.M."/>
        </authorList>
    </citation>
    <scope>NUCLEOTIDE SEQUENCE</scope>
    <source>
        <strain evidence="2">BED1</strain>
    </source>
</reference>
<comment type="caution">
    <text evidence="2">The sequence shown here is derived from an EMBL/GenBank/DDBJ whole genome shotgun (WGS) entry which is preliminary data.</text>
</comment>
<organism evidence="2 3">
    <name type="scientific">Boletus edulis BED1</name>
    <dbReference type="NCBI Taxonomy" id="1328754"/>
    <lineage>
        <taxon>Eukaryota</taxon>
        <taxon>Fungi</taxon>
        <taxon>Dikarya</taxon>
        <taxon>Basidiomycota</taxon>
        <taxon>Agaricomycotina</taxon>
        <taxon>Agaricomycetes</taxon>
        <taxon>Agaricomycetidae</taxon>
        <taxon>Boletales</taxon>
        <taxon>Boletineae</taxon>
        <taxon>Boletaceae</taxon>
        <taxon>Boletoideae</taxon>
        <taxon>Boletus</taxon>
    </lineage>
</organism>